<evidence type="ECO:0000256" key="1">
    <source>
        <dbReference type="SAM" id="Phobius"/>
    </source>
</evidence>
<dbReference type="Pfam" id="PF04657">
    <property type="entry name" value="DMT_YdcZ"/>
    <property type="match status" value="1"/>
</dbReference>
<feature type="transmembrane region" description="Helical" evidence="1">
    <location>
        <begin position="77"/>
        <end position="92"/>
    </location>
</feature>
<gene>
    <name evidence="2" type="ORF">SDC9_118935</name>
</gene>
<evidence type="ECO:0000313" key="2">
    <source>
        <dbReference type="EMBL" id="MPM71963.1"/>
    </source>
</evidence>
<accession>A0A645C8F0</accession>
<dbReference type="PANTHER" id="PTHR34821:SF2">
    <property type="entry name" value="INNER MEMBRANE PROTEIN YDCZ"/>
    <property type="match status" value="1"/>
</dbReference>
<keyword evidence="1" id="KW-0812">Transmembrane</keyword>
<keyword evidence="1" id="KW-0472">Membrane</keyword>
<feature type="transmembrane region" description="Helical" evidence="1">
    <location>
        <begin position="16"/>
        <end position="37"/>
    </location>
</feature>
<dbReference type="PANTHER" id="PTHR34821">
    <property type="entry name" value="INNER MEMBRANE PROTEIN YDCZ"/>
    <property type="match status" value="1"/>
</dbReference>
<dbReference type="EMBL" id="VSSQ01024442">
    <property type="protein sequence ID" value="MPM71963.1"/>
    <property type="molecule type" value="Genomic_DNA"/>
</dbReference>
<comment type="caution">
    <text evidence="2">The sequence shown here is derived from an EMBL/GenBank/DDBJ whole genome shotgun (WGS) entry which is preliminary data.</text>
</comment>
<dbReference type="GO" id="GO:0005886">
    <property type="term" value="C:plasma membrane"/>
    <property type="evidence" value="ECO:0007669"/>
    <property type="project" value="TreeGrafter"/>
</dbReference>
<name>A0A645C8F0_9ZZZZ</name>
<dbReference type="AlphaFoldDB" id="A0A645C8F0"/>
<evidence type="ECO:0008006" key="3">
    <source>
        <dbReference type="Google" id="ProtNLM"/>
    </source>
</evidence>
<protein>
    <recommendedName>
        <fullName evidence="3">EamA-like transporter family protein</fullName>
    </recommendedName>
</protein>
<sequence length="93" mass="10269">MLINKSKVKIQKDIPIYLYSAGAIGVLTVLFSNLSFLKLGASLTIALGLLGQSLSSIVIDNFGLLEMQIFKFEKKKLIGLIFIILGIFIMTIY</sequence>
<reference evidence="2" key="1">
    <citation type="submission" date="2019-08" db="EMBL/GenBank/DDBJ databases">
        <authorList>
            <person name="Kucharzyk K."/>
            <person name="Murdoch R.W."/>
            <person name="Higgins S."/>
            <person name="Loffler F."/>
        </authorList>
    </citation>
    <scope>NUCLEOTIDE SEQUENCE</scope>
</reference>
<proteinExistence type="predicted"/>
<organism evidence="2">
    <name type="scientific">bioreactor metagenome</name>
    <dbReference type="NCBI Taxonomy" id="1076179"/>
    <lineage>
        <taxon>unclassified sequences</taxon>
        <taxon>metagenomes</taxon>
        <taxon>ecological metagenomes</taxon>
    </lineage>
</organism>
<dbReference type="InterPro" id="IPR006750">
    <property type="entry name" value="YdcZ"/>
</dbReference>
<keyword evidence="1" id="KW-1133">Transmembrane helix</keyword>